<dbReference type="PANTHER" id="PTHR11933">
    <property type="entry name" value="TRNA 5-METHYLAMINOMETHYL-2-THIOURIDYLATE -METHYLTRANSFERASE"/>
    <property type="match status" value="1"/>
</dbReference>
<comment type="function">
    <text evidence="10">Catalyzes the 2-thiolation of uridine at the wobble position (U34) of tRNA, leading to the formation of s(2)U34.</text>
</comment>
<dbReference type="GO" id="GO:0002143">
    <property type="term" value="P:tRNA wobble position uridine thiolation"/>
    <property type="evidence" value="ECO:0007669"/>
    <property type="project" value="TreeGrafter"/>
</dbReference>
<dbReference type="FunFam" id="3.40.50.620:FF:000115">
    <property type="entry name" value="tRNA-specific 2-thiouridylase MnmA"/>
    <property type="match status" value="1"/>
</dbReference>
<dbReference type="Pfam" id="PF20259">
    <property type="entry name" value="tRNA_Me_trans_M"/>
    <property type="match status" value="1"/>
</dbReference>
<dbReference type="CDD" id="cd01998">
    <property type="entry name" value="MnmA_TRMU-like"/>
    <property type="match status" value="1"/>
</dbReference>
<feature type="active site" description="Nucleophile" evidence="10">
    <location>
        <position position="111"/>
    </location>
</feature>
<evidence type="ECO:0000256" key="6">
    <source>
        <dbReference type="ARBA" id="ARBA00022840"/>
    </source>
</evidence>
<feature type="site" description="Interaction with tRNA" evidence="10">
    <location>
        <position position="351"/>
    </location>
</feature>
<dbReference type="Gene3D" id="2.40.30.10">
    <property type="entry name" value="Translation factors"/>
    <property type="match status" value="1"/>
</dbReference>
<feature type="domain" description="Rhodanese" evidence="11">
    <location>
        <begin position="2"/>
        <end position="59"/>
    </location>
</feature>
<comment type="catalytic activity">
    <reaction evidence="9 10">
        <text>S-sulfanyl-L-cysteinyl-[protein] + uridine(34) in tRNA + AH2 + ATP = 2-thiouridine(34) in tRNA + L-cysteinyl-[protein] + A + AMP + diphosphate + H(+)</text>
        <dbReference type="Rhea" id="RHEA:47032"/>
        <dbReference type="Rhea" id="RHEA-COMP:10131"/>
        <dbReference type="Rhea" id="RHEA-COMP:11726"/>
        <dbReference type="Rhea" id="RHEA-COMP:11727"/>
        <dbReference type="Rhea" id="RHEA-COMP:11728"/>
        <dbReference type="ChEBI" id="CHEBI:13193"/>
        <dbReference type="ChEBI" id="CHEBI:15378"/>
        <dbReference type="ChEBI" id="CHEBI:17499"/>
        <dbReference type="ChEBI" id="CHEBI:29950"/>
        <dbReference type="ChEBI" id="CHEBI:30616"/>
        <dbReference type="ChEBI" id="CHEBI:33019"/>
        <dbReference type="ChEBI" id="CHEBI:61963"/>
        <dbReference type="ChEBI" id="CHEBI:65315"/>
        <dbReference type="ChEBI" id="CHEBI:87170"/>
        <dbReference type="ChEBI" id="CHEBI:456215"/>
        <dbReference type="EC" id="2.8.1.13"/>
    </reaction>
</comment>
<comment type="caution">
    <text evidence="10">Lacks conserved residue(s) required for the propagation of feature annotation.</text>
</comment>
<dbReference type="AlphaFoldDB" id="A0A1I1NZE6"/>
<feature type="region of interest" description="Interaction with target base in tRNA" evidence="10">
    <location>
        <begin position="106"/>
        <end position="108"/>
    </location>
</feature>
<feature type="active site" description="Cysteine persulfide intermediate" evidence="10">
    <location>
        <position position="207"/>
    </location>
</feature>
<feature type="region of interest" description="Interaction with tRNA" evidence="10">
    <location>
        <begin position="319"/>
        <end position="320"/>
    </location>
</feature>
<evidence type="ECO:0000256" key="1">
    <source>
        <dbReference type="ARBA" id="ARBA00022490"/>
    </source>
</evidence>
<dbReference type="Pfam" id="PF20258">
    <property type="entry name" value="tRNA_Me_trans_C"/>
    <property type="match status" value="1"/>
</dbReference>
<dbReference type="InterPro" id="IPR001763">
    <property type="entry name" value="Rhodanese-like_dom"/>
</dbReference>
<evidence type="ECO:0000256" key="9">
    <source>
        <dbReference type="ARBA" id="ARBA00051542"/>
    </source>
</evidence>
<keyword evidence="3 10" id="KW-0808">Transferase</keyword>
<keyword evidence="7 10" id="KW-0694">RNA-binding</keyword>
<feature type="binding site" evidence="10">
    <location>
        <position position="47"/>
    </location>
    <ligand>
        <name>ATP</name>
        <dbReference type="ChEBI" id="CHEBI:30616"/>
    </ligand>
</feature>
<dbReference type="Gene3D" id="3.40.50.620">
    <property type="entry name" value="HUPs"/>
    <property type="match status" value="1"/>
</dbReference>
<evidence type="ECO:0000256" key="10">
    <source>
        <dbReference type="HAMAP-Rule" id="MF_00144"/>
    </source>
</evidence>
<evidence type="ECO:0000313" key="12">
    <source>
        <dbReference type="EMBL" id="SFD03064.1"/>
    </source>
</evidence>
<dbReference type="GO" id="GO:0005737">
    <property type="term" value="C:cytoplasm"/>
    <property type="evidence" value="ECO:0007669"/>
    <property type="project" value="UniProtKB-SubCell"/>
</dbReference>
<keyword evidence="6 10" id="KW-0067">ATP-binding</keyword>
<keyword evidence="2 10" id="KW-0820">tRNA-binding</keyword>
<dbReference type="EC" id="2.8.1.13" evidence="10"/>
<name>A0A1I1NZE6_9GAMM</name>
<dbReference type="PROSITE" id="PS50206">
    <property type="entry name" value="RHODANESE_3"/>
    <property type="match status" value="1"/>
</dbReference>
<feature type="binding site" evidence="10">
    <location>
        <position position="135"/>
    </location>
    <ligand>
        <name>ATP</name>
        <dbReference type="ChEBI" id="CHEBI:30616"/>
    </ligand>
</feature>
<dbReference type="InterPro" id="IPR046884">
    <property type="entry name" value="MnmA-like_central"/>
</dbReference>
<protein>
    <recommendedName>
        <fullName evidence="10">tRNA-specific 2-thiouridylase MnmA</fullName>
        <ecNumber evidence="10">2.8.1.13</ecNumber>
    </recommendedName>
</protein>
<organism evidence="12 13">
    <name type="scientific">Thiohalospira halophila DSM 15071</name>
    <dbReference type="NCBI Taxonomy" id="1123397"/>
    <lineage>
        <taxon>Bacteria</taxon>
        <taxon>Pseudomonadati</taxon>
        <taxon>Pseudomonadota</taxon>
        <taxon>Gammaproteobacteria</taxon>
        <taxon>Thiohalospirales</taxon>
        <taxon>Thiohalospiraceae</taxon>
        <taxon>Thiohalospira</taxon>
    </lineage>
</organism>
<dbReference type="PANTHER" id="PTHR11933:SF5">
    <property type="entry name" value="MITOCHONDRIAL TRNA-SPECIFIC 2-THIOURIDYLASE 1"/>
    <property type="match status" value="1"/>
</dbReference>
<feature type="site" description="Interaction with tRNA" evidence="10">
    <location>
        <position position="136"/>
    </location>
</feature>
<dbReference type="GO" id="GO:0005524">
    <property type="term" value="F:ATP binding"/>
    <property type="evidence" value="ECO:0007669"/>
    <property type="project" value="UniProtKB-KW"/>
</dbReference>
<gene>
    <name evidence="10" type="primary">mnmA</name>
    <name evidence="12" type="ORF">SAMN05660831_00523</name>
</gene>
<dbReference type="FunFam" id="2.40.30.10:FF:000023">
    <property type="entry name" value="tRNA-specific 2-thiouridylase MnmA"/>
    <property type="match status" value="1"/>
</dbReference>
<dbReference type="STRING" id="1123397.SAMN05660831_00523"/>
<dbReference type="GO" id="GO:0103016">
    <property type="term" value="F:tRNA-uridine 2-sulfurtransferase activity"/>
    <property type="evidence" value="ECO:0007669"/>
    <property type="project" value="UniProtKB-EC"/>
</dbReference>
<dbReference type="EMBL" id="FOMJ01000001">
    <property type="protein sequence ID" value="SFD03064.1"/>
    <property type="molecule type" value="Genomic_DNA"/>
</dbReference>
<evidence type="ECO:0000256" key="4">
    <source>
        <dbReference type="ARBA" id="ARBA00022694"/>
    </source>
</evidence>
<dbReference type="InterPro" id="IPR014729">
    <property type="entry name" value="Rossmann-like_a/b/a_fold"/>
</dbReference>
<dbReference type="HAMAP" id="MF_00144">
    <property type="entry name" value="tRNA_thiouridyl_MnmA"/>
    <property type="match status" value="1"/>
</dbReference>
<dbReference type="GO" id="GO:0000049">
    <property type="term" value="F:tRNA binding"/>
    <property type="evidence" value="ECO:0007669"/>
    <property type="project" value="UniProtKB-KW"/>
</dbReference>
<keyword evidence="8" id="KW-1015">Disulfide bond</keyword>
<dbReference type="Gene3D" id="2.30.30.280">
    <property type="entry name" value="Adenine nucleotide alpha hydrolases-like domains"/>
    <property type="match status" value="1"/>
</dbReference>
<keyword evidence="4 10" id="KW-0819">tRNA processing</keyword>
<proteinExistence type="inferred from homology"/>
<evidence type="ECO:0000256" key="7">
    <source>
        <dbReference type="ARBA" id="ARBA00022884"/>
    </source>
</evidence>
<evidence type="ECO:0000259" key="11">
    <source>
        <dbReference type="PROSITE" id="PS50206"/>
    </source>
</evidence>
<dbReference type="InterPro" id="IPR004506">
    <property type="entry name" value="MnmA-like"/>
</dbReference>
<evidence type="ECO:0000313" key="13">
    <source>
        <dbReference type="Proteomes" id="UP000198611"/>
    </source>
</evidence>
<evidence type="ECO:0000256" key="3">
    <source>
        <dbReference type="ARBA" id="ARBA00022679"/>
    </source>
</evidence>
<dbReference type="FunFam" id="2.30.30.280:FF:000001">
    <property type="entry name" value="tRNA-specific 2-thiouridylase MnmA"/>
    <property type="match status" value="1"/>
</dbReference>
<accession>A0A1I1NZE6</accession>
<comment type="similarity">
    <text evidence="10">Belongs to the MnmA/TRMU family.</text>
</comment>
<sequence>MAAMEALADKIPVEHERLVVGLSGGVDSSVAAARLAAAGHDVQGIFMRNWEPAPGEPCPAEQDYADARAVARALELPLSAVDFIADYRERVFARFLAEYEAGRTPNPDILCNTEIKFGTFLEHARARGAEAVATGHYARRRHRDGHWQLLRAVDANKDQTYFLHGLDQDQLAAARFPLGELTKDEVRAEAERLGLSTAHKRDSTGICFIGEQDFRAFLSRYLATEPGPMVTPEGDRVGEHQGLAFYTLGQRQGLGLGGVRGYPDRPWFVVGKAPGENALIVAQGGDHPWLMSRELIASGLHWIAGEPPELPRHCTVRTRYRQPDRPATIDANGDRLTVHFDEPERAVTPGQAVVLYDGEVCLGGATIDTTDAPGIAVGAPSGANA</sequence>
<dbReference type="SUPFAM" id="SSF52402">
    <property type="entry name" value="Adenine nucleotide alpha hydrolases-like"/>
    <property type="match status" value="1"/>
</dbReference>
<evidence type="ECO:0000256" key="2">
    <source>
        <dbReference type="ARBA" id="ARBA00022555"/>
    </source>
</evidence>
<dbReference type="Proteomes" id="UP000198611">
    <property type="component" value="Unassembled WGS sequence"/>
</dbReference>
<evidence type="ECO:0000256" key="8">
    <source>
        <dbReference type="ARBA" id="ARBA00023157"/>
    </source>
</evidence>
<dbReference type="InterPro" id="IPR046885">
    <property type="entry name" value="MnmA-like_C"/>
</dbReference>
<evidence type="ECO:0000256" key="5">
    <source>
        <dbReference type="ARBA" id="ARBA00022741"/>
    </source>
</evidence>
<dbReference type="Pfam" id="PF03054">
    <property type="entry name" value="tRNA_Me_trans"/>
    <property type="match status" value="1"/>
</dbReference>
<feature type="binding site" evidence="10">
    <location>
        <begin position="21"/>
        <end position="28"/>
    </location>
    <ligand>
        <name>ATP</name>
        <dbReference type="ChEBI" id="CHEBI:30616"/>
    </ligand>
</feature>
<keyword evidence="13" id="KW-1185">Reference proteome</keyword>
<keyword evidence="1 10" id="KW-0963">Cytoplasm</keyword>
<reference evidence="12 13" key="1">
    <citation type="submission" date="2016-10" db="EMBL/GenBank/DDBJ databases">
        <authorList>
            <person name="de Groot N.N."/>
        </authorList>
    </citation>
    <scope>NUCLEOTIDE SEQUENCE [LARGE SCALE GENOMIC DNA]</scope>
    <source>
        <strain evidence="12 13">HL3</strain>
    </source>
</reference>
<keyword evidence="5 10" id="KW-0547">Nucleotide-binding</keyword>
<comment type="subcellular location">
    <subcellularLocation>
        <location evidence="10">Cytoplasm</location>
    </subcellularLocation>
</comment>
<dbReference type="NCBIfam" id="TIGR00420">
    <property type="entry name" value="trmU"/>
    <property type="match status" value="1"/>
</dbReference>
<dbReference type="NCBIfam" id="NF001138">
    <property type="entry name" value="PRK00143.1"/>
    <property type="match status" value="1"/>
</dbReference>
<dbReference type="InterPro" id="IPR023382">
    <property type="entry name" value="MnmA-like_central_sf"/>
</dbReference>
<feature type="region of interest" description="Interaction with tRNA" evidence="10">
    <location>
        <begin position="157"/>
        <end position="159"/>
    </location>
</feature>